<dbReference type="SUPFAM" id="SSF56601">
    <property type="entry name" value="beta-lactamase/transpeptidase-like"/>
    <property type="match status" value="1"/>
</dbReference>
<dbReference type="Proteomes" id="UP001142325">
    <property type="component" value="Unassembled WGS sequence"/>
</dbReference>
<dbReference type="AlphaFoldDB" id="A0A9W6HRD9"/>
<dbReference type="InterPro" id="IPR001466">
    <property type="entry name" value="Beta-lactam-related"/>
</dbReference>
<evidence type="ECO:0000313" key="4">
    <source>
        <dbReference type="Proteomes" id="UP001142325"/>
    </source>
</evidence>
<comment type="caution">
    <text evidence="3">The sequence shown here is derived from an EMBL/GenBank/DDBJ whole genome shotgun (WGS) entry which is preliminary data.</text>
</comment>
<reference evidence="3" key="2">
    <citation type="submission" date="2023-01" db="EMBL/GenBank/DDBJ databases">
        <authorList>
            <person name="Sun Q."/>
            <person name="Evtushenko L."/>
        </authorList>
    </citation>
    <scope>NUCLEOTIDE SEQUENCE</scope>
    <source>
        <strain evidence="3">VKM Ac-1958</strain>
    </source>
</reference>
<name>A0A9W6HRD9_9MICO</name>
<dbReference type="RefSeq" id="WP_204938671.1">
    <property type="nucleotide sequence ID" value="NZ_BAAAUM010000001.1"/>
</dbReference>
<evidence type="ECO:0000256" key="1">
    <source>
        <dbReference type="SAM" id="SignalP"/>
    </source>
</evidence>
<dbReference type="PROSITE" id="PS51257">
    <property type="entry name" value="PROKAR_LIPOPROTEIN"/>
    <property type="match status" value="1"/>
</dbReference>
<feature type="domain" description="Beta-lactamase-related" evidence="2">
    <location>
        <begin position="54"/>
        <end position="374"/>
    </location>
</feature>
<proteinExistence type="predicted"/>
<keyword evidence="4" id="KW-1185">Reference proteome</keyword>
<dbReference type="EMBL" id="BSET01000001">
    <property type="protein sequence ID" value="GLK01007.1"/>
    <property type="molecule type" value="Genomic_DNA"/>
</dbReference>
<gene>
    <name evidence="3" type="ORF">GCM10017596_07220</name>
</gene>
<sequence length="440" mass="45066">MQVTAKQRMRAAVVGVAALALVLTGCAGASGSISYAGPAQVDGALPQETQAQLNDAVTHAMAASGASGAIVGVWAPWSGSWVTGLGTQTVDGTTAVDAEMSFRVGDVTRLMTCDVLYALADRDILELDDPVTKYVSGVADLSSVTLVHLCNGTGGLGSSAAVVGPSMLNTPNRAWNPKELASFGLERSRLAPGLQYQDSDAGYLLLGLAMERASGKKMEELIDEYVAEPLDLDSTKLPGSAPGTPGDAPLNGHFLLPAEEGGMNCAAPVDITTSSASAGFSNAGAVSTITDLGRYAQAEAVQALRIREKPQRYAEAMPAYADAPSWLQATGGGFMVGSMIGQHGWAPGYLTAAYSDPTTGFTVAVVLNNSAAGKDLIAALAWELAAIASKAPAAAGQTAPEFGLPFTAEQYREQVTALAVCPIAPPADETAPVEGEEEEG</sequence>
<keyword evidence="1" id="KW-0732">Signal</keyword>
<feature type="signal peptide" evidence="1">
    <location>
        <begin position="1"/>
        <end position="29"/>
    </location>
</feature>
<evidence type="ECO:0000313" key="3">
    <source>
        <dbReference type="EMBL" id="GLK01007.1"/>
    </source>
</evidence>
<dbReference type="Gene3D" id="3.40.710.10">
    <property type="entry name" value="DD-peptidase/beta-lactamase superfamily"/>
    <property type="match status" value="1"/>
</dbReference>
<dbReference type="InterPro" id="IPR050491">
    <property type="entry name" value="AmpC-like"/>
</dbReference>
<protein>
    <submittedName>
        <fullName evidence="3">Beta-lactamase</fullName>
    </submittedName>
</protein>
<organism evidence="3 4">
    <name type="scientific">Microbacterium keratanolyticum</name>
    <dbReference type="NCBI Taxonomy" id="67574"/>
    <lineage>
        <taxon>Bacteria</taxon>
        <taxon>Bacillati</taxon>
        <taxon>Actinomycetota</taxon>
        <taxon>Actinomycetes</taxon>
        <taxon>Micrococcales</taxon>
        <taxon>Microbacteriaceae</taxon>
        <taxon>Microbacterium</taxon>
    </lineage>
</organism>
<dbReference type="PANTHER" id="PTHR46825:SF7">
    <property type="entry name" value="D-ALANYL-D-ALANINE CARBOXYPEPTIDASE"/>
    <property type="match status" value="1"/>
</dbReference>
<evidence type="ECO:0000259" key="2">
    <source>
        <dbReference type="Pfam" id="PF00144"/>
    </source>
</evidence>
<dbReference type="PANTHER" id="PTHR46825">
    <property type="entry name" value="D-ALANYL-D-ALANINE-CARBOXYPEPTIDASE/ENDOPEPTIDASE AMPH"/>
    <property type="match status" value="1"/>
</dbReference>
<feature type="chain" id="PRO_5040799718" evidence="1">
    <location>
        <begin position="30"/>
        <end position="440"/>
    </location>
</feature>
<accession>A0A9W6HRD9</accession>
<dbReference type="InterPro" id="IPR012338">
    <property type="entry name" value="Beta-lactam/transpept-like"/>
</dbReference>
<reference evidence="3" key="1">
    <citation type="journal article" date="2014" name="Int. J. Syst. Evol. Microbiol.">
        <title>Complete genome sequence of Corynebacterium casei LMG S-19264T (=DSM 44701T), isolated from a smear-ripened cheese.</title>
        <authorList>
            <consortium name="US DOE Joint Genome Institute (JGI-PGF)"/>
            <person name="Walter F."/>
            <person name="Albersmeier A."/>
            <person name="Kalinowski J."/>
            <person name="Ruckert C."/>
        </authorList>
    </citation>
    <scope>NUCLEOTIDE SEQUENCE</scope>
    <source>
        <strain evidence="3">VKM Ac-1958</strain>
    </source>
</reference>
<dbReference type="Pfam" id="PF00144">
    <property type="entry name" value="Beta-lactamase"/>
    <property type="match status" value="1"/>
</dbReference>